<dbReference type="Proteomes" id="UP000053719">
    <property type="component" value="Unassembled WGS sequence"/>
</dbReference>
<feature type="compositionally biased region" description="Polar residues" evidence="1">
    <location>
        <begin position="213"/>
        <end position="224"/>
    </location>
</feature>
<sequence>MSEEQQQAFHAMTRQVPQNLRDLFRMLMAVRRSANQRQRQRASGQLDNNQFKELRSKLGLETTPEMEAQFLRQNDLQRRATMDSLSRQFNEMKQSSGEKDLDFMMRDGKMLAEPQLLNKSVNLDQVKQVLAEYEMQFHIKELENGEKELHFFAKDANVCANALDKAMEDISKNPEKATQPSFESEVKVSKQKEAEEIKAKQAEKQKVQEANKTVESNQNPTVGSGTVDATIENPFEGGIDIGE</sequence>
<protein>
    <submittedName>
        <fullName evidence="2">Uncharacterized protein</fullName>
    </submittedName>
</protein>
<feature type="region of interest" description="Disordered" evidence="1">
    <location>
        <begin position="197"/>
        <end position="243"/>
    </location>
</feature>
<proteinExistence type="predicted"/>
<name>A0A0V8BN92_LACLL</name>
<gene>
    <name evidence="2" type="ORF">M20_1283</name>
</gene>
<organism evidence="2 3">
    <name type="scientific">Lactococcus lactis subsp. lactis</name>
    <name type="common">Streptococcus lactis</name>
    <dbReference type="NCBI Taxonomy" id="1360"/>
    <lineage>
        <taxon>Bacteria</taxon>
        <taxon>Bacillati</taxon>
        <taxon>Bacillota</taxon>
        <taxon>Bacilli</taxon>
        <taxon>Lactobacillales</taxon>
        <taxon>Streptococcaceae</taxon>
        <taxon>Lactococcus</taxon>
    </lineage>
</organism>
<reference evidence="3" key="1">
    <citation type="submission" date="2015-10" db="EMBL/GenBank/DDBJ databases">
        <title>Draft Genome Sequences of 11 Lactococcus lactis subspecies cremoris strains.</title>
        <authorList>
            <person name="Wels M."/>
            <person name="Backus L."/>
            <person name="Boekhorst J."/>
            <person name="Dijkstra A."/>
            <person name="Beerthuizen M."/>
            <person name="Kelly W."/>
            <person name="Siezen R."/>
            <person name="Bachmann H."/>
            <person name="Van Hijum S."/>
        </authorList>
    </citation>
    <scope>NUCLEOTIDE SEQUENCE [LARGE SCALE GENOMIC DNA]</scope>
    <source>
        <strain evidence="3">M20</strain>
    </source>
</reference>
<dbReference type="EMBL" id="LKLU01000073">
    <property type="protein sequence ID" value="KSU20949.1"/>
    <property type="molecule type" value="Genomic_DNA"/>
</dbReference>
<evidence type="ECO:0000313" key="2">
    <source>
        <dbReference type="EMBL" id="KSU20949.1"/>
    </source>
</evidence>
<accession>A0A0V8BN92</accession>
<feature type="compositionally biased region" description="Basic and acidic residues" evidence="1">
    <location>
        <begin position="197"/>
        <end position="209"/>
    </location>
</feature>
<dbReference type="PATRIC" id="fig|1360.100.peg.907"/>
<evidence type="ECO:0000256" key="1">
    <source>
        <dbReference type="SAM" id="MobiDB-lite"/>
    </source>
</evidence>
<dbReference type="RefSeq" id="WP_058208600.1">
    <property type="nucleotide sequence ID" value="NZ_LKLH01000128.1"/>
</dbReference>
<evidence type="ECO:0000313" key="3">
    <source>
        <dbReference type="Proteomes" id="UP000053719"/>
    </source>
</evidence>
<dbReference type="AlphaFoldDB" id="A0A0V8BN92"/>
<comment type="caution">
    <text evidence="2">The sequence shown here is derived from an EMBL/GenBank/DDBJ whole genome shotgun (WGS) entry which is preliminary data.</text>
</comment>